<dbReference type="PANTHER" id="PTHR48101">
    <property type="entry name" value="METHYLMALONYL-COA MUTASE, MITOCHONDRIAL-RELATED"/>
    <property type="match status" value="1"/>
</dbReference>
<comment type="similarity">
    <text evidence="2">Belongs to the methylmalonyl-CoA mutase family.</text>
</comment>
<keyword evidence="4" id="KW-0479">Metal-binding</keyword>
<evidence type="ECO:0000256" key="3">
    <source>
        <dbReference type="ARBA" id="ARBA00022628"/>
    </source>
</evidence>
<gene>
    <name evidence="8" type="ORF">CHYS00102_LOCUS10235</name>
</gene>
<dbReference type="GO" id="GO:0004494">
    <property type="term" value="F:methylmalonyl-CoA mutase activity"/>
    <property type="evidence" value="ECO:0007669"/>
    <property type="project" value="UniProtKB-EC"/>
</dbReference>
<dbReference type="InterPro" id="IPR006099">
    <property type="entry name" value="MeMalonylCoA_mutase_a/b_cat"/>
</dbReference>
<evidence type="ECO:0000256" key="5">
    <source>
        <dbReference type="ARBA" id="ARBA00023235"/>
    </source>
</evidence>
<dbReference type="Pfam" id="PF01642">
    <property type="entry name" value="MM_CoA_mutase"/>
    <property type="match status" value="2"/>
</dbReference>
<proteinExistence type="inferred from homology"/>
<evidence type="ECO:0000313" key="8">
    <source>
        <dbReference type="EMBL" id="CAD8883040.1"/>
    </source>
</evidence>
<dbReference type="InterPro" id="IPR006159">
    <property type="entry name" value="Acid_CoA_mut_C"/>
</dbReference>
<dbReference type="NCBIfam" id="TIGR00640">
    <property type="entry name" value="acid_CoA_mut_C"/>
    <property type="match status" value="1"/>
</dbReference>
<dbReference type="InterPro" id="IPR016176">
    <property type="entry name" value="Cbl-dep_enz_cat"/>
</dbReference>
<evidence type="ECO:0000256" key="4">
    <source>
        <dbReference type="ARBA" id="ARBA00022723"/>
    </source>
</evidence>
<evidence type="ECO:0000259" key="7">
    <source>
        <dbReference type="PROSITE" id="PS51332"/>
    </source>
</evidence>
<comment type="cofactor">
    <cofactor evidence="1">
        <name>adenosylcob(III)alamin</name>
        <dbReference type="ChEBI" id="CHEBI:18408"/>
    </cofactor>
</comment>
<dbReference type="AlphaFoldDB" id="A0A7S1FRE2"/>
<keyword evidence="3" id="KW-0846">Cobalamin</keyword>
<name>A0A7S1FRE2_9STRA</name>
<dbReference type="SUPFAM" id="SSF52242">
    <property type="entry name" value="Cobalamin (vitamin B12)-binding domain"/>
    <property type="match status" value="1"/>
</dbReference>
<keyword evidence="6" id="KW-0170">Cobalt</keyword>
<dbReference type="SUPFAM" id="SSF51703">
    <property type="entry name" value="Cobalamin (vitamin B12)-dependent enzymes"/>
    <property type="match status" value="2"/>
</dbReference>
<feature type="domain" description="B12-binding" evidence="7">
    <location>
        <begin position="308"/>
        <end position="360"/>
    </location>
</feature>
<dbReference type="GO" id="GO:0046872">
    <property type="term" value="F:metal ion binding"/>
    <property type="evidence" value="ECO:0007669"/>
    <property type="project" value="UniProtKB-KW"/>
</dbReference>
<dbReference type="InterPro" id="IPR006158">
    <property type="entry name" value="Cobalamin-bd"/>
</dbReference>
<dbReference type="InterPro" id="IPR036724">
    <property type="entry name" value="Cobalamin-bd_sf"/>
</dbReference>
<dbReference type="PANTHER" id="PTHR48101:SF4">
    <property type="entry name" value="METHYLMALONYL-COA MUTASE, MITOCHONDRIAL"/>
    <property type="match status" value="1"/>
</dbReference>
<protein>
    <recommendedName>
        <fullName evidence="7">B12-binding domain-containing protein</fullName>
    </recommendedName>
</protein>
<evidence type="ECO:0000256" key="1">
    <source>
        <dbReference type="ARBA" id="ARBA00001922"/>
    </source>
</evidence>
<accession>A0A7S1FRE2</accession>
<organism evidence="8">
    <name type="scientific">Corethron hystrix</name>
    <dbReference type="NCBI Taxonomy" id="216773"/>
    <lineage>
        <taxon>Eukaryota</taxon>
        <taxon>Sar</taxon>
        <taxon>Stramenopiles</taxon>
        <taxon>Ochrophyta</taxon>
        <taxon>Bacillariophyta</taxon>
        <taxon>Coscinodiscophyceae</taxon>
        <taxon>Corethrophycidae</taxon>
        <taxon>Corethrales</taxon>
        <taxon>Corethraceae</taxon>
        <taxon>Corethron</taxon>
    </lineage>
</organism>
<keyword evidence="5" id="KW-0413">Isomerase</keyword>
<dbReference type="PROSITE" id="PS51332">
    <property type="entry name" value="B12_BINDING"/>
    <property type="match status" value="1"/>
</dbReference>
<sequence>MAAIFGGTQSLHTNSYDEAVGLPTEQSARVARNTQLICQLETGLTSVADPWGGSYLMESLTDDLCDRAFEILEEVKGRGGMLKAIDSGWAKYCIEESATRMQARSKRLFLRSHDHLRSQKPVYLSVLFLTFPIYTGHHFCTIPKHRKSFSVDTGEDIIVGVNRYCREGEKDEDMKDVLVIDNATVLKEQLAKLDTLRKTRNEKVVTESLLSLTESAKLGSEANTSQGSHPQNLLHLSINAARVGATTGEISLALEEAWGRHVPSSPVVMGAYSDSFQRSSTESEDETKKEYADLREEVNTFAKSEGRHPRILVAKMGQDGHDRGARVIASGFSDLGYDVDVGPLFQTPTEVAQQAIDNDVSMQETFPYFPFCYYFFFPNLFVIISNRYMLLEYQVRLQDIGH</sequence>
<dbReference type="Gene3D" id="3.40.50.280">
    <property type="entry name" value="Cobalamin-binding domain"/>
    <property type="match status" value="1"/>
</dbReference>
<reference evidence="8" key="1">
    <citation type="submission" date="2021-01" db="EMBL/GenBank/DDBJ databases">
        <authorList>
            <person name="Corre E."/>
            <person name="Pelletier E."/>
            <person name="Niang G."/>
            <person name="Scheremetjew M."/>
            <person name="Finn R."/>
            <person name="Kale V."/>
            <person name="Holt S."/>
            <person name="Cochrane G."/>
            <person name="Meng A."/>
            <person name="Brown T."/>
            <person name="Cohen L."/>
        </authorList>
    </citation>
    <scope>NUCLEOTIDE SEQUENCE</scope>
    <source>
        <strain evidence="8">308</strain>
    </source>
</reference>
<dbReference type="GO" id="GO:0019678">
    <property type="term" value="P:propionate metabolic process, methylmalonyl pathway"/>
    <property type="evidence" value="ECO:0007669"/>
    <property type="project" value="TreeGrafter"/>
</dbReference>
<evidence type="ECO:0000256" key="2">
    <source>
        <dbReference type="ARBA" id="ARBA00008465"/>
    </source>
</evidence>
<evidence type="ECO:0000256" key="6">
    <source>
        <dbReference type="ARBA" id="ARBA00023285"/>
    </source>
</evidence>
<dbReference type="GO" id="GO:0031419">
    <property type="term" value="F:cobalamin binding"/>
    <property type="evidence" value="ECO:0007669"/>
    <property type="project" value="UniProtKB-KW"/>
</dbReference>
<dbReference type="EMBL" id="HBFR01014028">
    <property type="protein sequence ID" value="CAD8883040.1"/>
    <property type="molecule type" value="Transcribed_RNA"/>
</dbReference>
<dbReference type="GO" id="GO:0005739">
    <property type="term" value="C:mitochondrion"/>
    <property type="evidence" value="ECO:0007669"/>
    <property type="project" value="TreeGrafter"/>
</dbReference>
<dbReference type="Gene3D" id="3.20.20.240">
    <property type="entry name" value="Methylmalonyl-CoA mutase"/>
    <property type="match status" value="2"/>
</dbReference>